<name>A0A285N8R8_9HYPH</name>
<dbReference type="AlphaFoldDB" id="A0A285N8R8"/>
<organism evidence="2 3">
    <name type="scientific">Cohaesibacter gelatinilyticus</name>
    <dbReference type="NCBI Taxonomy" id="372072"/>
    <lineage>
        <taxon>Bacteria</taxon>
        <taxon>Pseudomonadati</taxon>
        <taxon>Pseudomonadota</taxon>
        <taxon>Alphaproteobacteria</taxon>
        <taxon>Hyphomicrobiales</taxon>
        <taxon>Cohaesibacteraceae</taxon>
    </lineage>
</organism>
<sequence length="113" mass="12521">MKRTICASLLCLAFAFPASAGTLSGEEIKKEMVGKKMKWKKGKFSGTIHMKTGGKVTVTIDQGKLKKDNGKWWIKSNTLCSQYSKVRKGKPKCYSYKTSGAGYKDNEGGIIFR</sequence>
<dbReference type="EMBL" id="OBEL01000001">
    <property type="protein sequence ID" value="SNZ05872.1"/>
    <property type="molecule type" value="Genomic_DNA"/>
</dbReference>
<gene>
    <name evidence="2" type="ORF">SAMN06265368_0227</name>
</gene>
<evidence type="ECO:0000313" key="3">
    <source>
        <dbReference type="Proteomes" id="UP000219439"/>
    </source>
</evidence>
<dbReference type="RefSeq" id="WP_097151572.1">
    <property type="nucleotide sequence ID" value="NZ_OBEL01000001.1"/>
</dbReference>
<evidence type="ECO:0000313" key="2">
    <source>
        <dbReference type="EMBL" id="SNZ05872.1"/>
    </source>
</evidence>
<feature type="signal peptide" evidence="1">
    <location>
        <begin position="1"/>
        <end position="20"/>
    </location>
</feature>
<reference evidence="2 3" key="1">
    <citation type="submission" date="2017-09" db="EMBL/GenBank/DDBJ databases">
        <authorList>
            <person name="Ehlers B."/>
            <person name="Leendertz F.H."/>
        </authorList>
    </citation>
    <scope>NUCLEOTIDE SEQUENCE [LARGE SCALE GENOMIC DNA]</scope>
    <source>
        <strain evidence="2 3">DSM 18289</strain>
    </source>
</reference>
<feature type="chain" id="PRO_5013261691" evidence="1">
    <location>
        <begin position="21"/>
        <end position="113"/>
    </location>
</feature>
<keyword evidence="3" id="KW-1185">Reference proteome</keyword>
<evidence type="ECO:0000256" key="1">
    <source>
        <dbReference type="SAM" id="SignalP"/>
    </source>
</evidence>
<proteinExistence type="predicted"/>
<accession>A0A285N8R8</accession>
<keyword evidence="1" id="KW-0732">Signal</keyword>
<dbReference type="Proteomes" id="UP000219439">
    <property type="component" value="Unassembled WGS sequence"/>
</dbReference>
<dbReference type="OrthoDB" id="8081243at2"/>
<protein>
    <submittedName>
        <fullName evidence="2">Uncharacterized protein</fullName>
    </submittedName>
</protein>